<feature type="transmembrane region" description="Helical" evidence="1">
    <location>
        <begin position="256"/>
        <end position="278"/>
    </location>
</feature>
<feature type="transmembrane region" description="Helical" evidence="1">
    <location>
        <begin position="433"/>
        <end position="451"/>
    </location>
</feature>
<feature type="transmembrane region" description="Helical" evidence="1">
    <location>
        <begin position="377"/>
        <end position="400"/>
    </location>
</feature>
<organism evidence="2 3">
    <name type="scientific">Shewanella electrica</name>
    <dbReference type="NCBI Taxonomy" id="515560"/>
    <lineage>
        <taxon>Bacteria</taxon>
        <taxon>Pseudomonadati</taxon>
        <taxon>Pseudomonadota</taxon>
        <taxon>Gammaproteobacteria</taxon>
        <taxon>Alteromonadales</taxon>
        <taxon>Shewanellaceae</taxon>
        <taxon>Shewanella</taxon>
    </lineage>
</organism>
<feature type="transmembrane region" description="Helical" evidence="1">
    <location>
        <begin position="350"/>
        <end position="370"/>
    </location>
</feature>
<proteinExistence type="predicted"/>
<keyword evidence="1" id="KW-1133">Transmembrane helix</keyword>
<evidence type="ECO:0000313" key="2">
    <source>
        <dbReference type="EMBL" id="MCS4557279.1"/>
    </source>
</evidence>
<sequence length="514" mass="56579">MTYLIASCIALLLGPLSYRYLNAGGGLHKGLDGFIFVSLGGLVLIHILPELLQHGGLLAILFVILGLWGPTASEKLFHRYSEITHKLTLIFGIAGLLLHTLTDGGAIVLAQQGNGSVLLALGVILHRLPVGLAIWWLLKPQAGRLWASVVIALMMLLTIVGYFAGEQLLSQLTLDNTVYLQAFVTGSILHVVMHQPHAHEHEHEQQHTHHAPTKPRYELHAGVGSLLGIALLLVLLLTEAESSGHHHHEHHALFEWLLSLAPALILVFVLATCRRVIGFYVERQSGWLRAWLQQATPEIWIFAILLLGPAYGLLLPLFTALAACIVPADNSPEAHDSLLSSLMKDVERCAPWMLLSLLLANLVGHPAMPLNADWAQVIFLAVVFALLPFSLPGAIVLAMGLGSSDWSPAAVVFCLLAPLLRQQYQQHLPWWKLAMSALLSVCILVVVHFWQPSTVQILHYPGWLEYGALTVMMLLFAVGLMRLGPRQFLGRLKPELPAAIAMPHMPHEHHEHHH</sequence>
<feature type="transmembrane region" description="Helical" evidence="1">
    <location>
        <begin position="35"/>
        <end position="68"/>
    </location>
</feature>
<keyword evidence="1" id="KW-0472">Membrane</keyword>
<feature type="transmembrane region" description="Helical" evidence="1">
    <location>
        <begin position="145"/>
        <end position="165"/>
    </location>
</feature>
<feature type="transmembrane region" description="Helical" evidence="1">
    <location>
        <begin position="89"/>
        <end position="110"/>
    </location>
</feature>
<feature type="transmembrane region" description="Helical" evidence="1">
    <location>
        <begin position="217"/>
        <end position="236"/>
    </location>
</feature>
<evidence type="ECO:0000256" key="1">
    <source>
        <dbReference type="SAM" id="Phobius"/>
    </source>
</evidence>
<feature type="transmembrane region" description="Helical" evidence="1">
    <location>
        <begin position="463"/>
        <end position="483"/>
    </location>
</feature>
<protein>
    <submittedName>
        <fullName evidence="2">Metal transporter</fullName>
    </submittedName>
</protein>
<reference evidence="3" key="1">
    <citation type="submission" date="2023-07" db="EMBL/GenBank/DDBJ databases">
        <title>Shewanella mangrovi sp. nov., an acetaldehyde- degrading bacterium isolated from mangrove sediment.</title>
        <authorList>
            <person name="Liu Y."/>
        </authorList>
    </citation>
    <scope>NUCLEOTIDE SEQUENCE [LARGE SCALE GENOMIC DNA]</scope>
    <source>
        <strain evidence="3">C32</strain>
    </source>
</reference>
<feature type="transmembrane region" description="Helical" evidence="1">
    <location>
        <begin position="116"/>
        <end position="138"/>
    </location>
</feature>
<dbReference type="RefSeq" id="WP_238896760.1">
    <property type="nucleotide sequence ID" value="NZ_JAKOGG010000008.1"/>
</dbReference>
<feature type="transmembrane region" description="Helical" evidence="1">
    <location>
        <begin position="299"/>
        <end position="328"/>
    </location>
</feature>
<accession>A0ABT2FLR6</accession>
<gene>
    <name evidence="2" type="ORF">L9G74_12565</name>
</gene>
<evidence type="ECO:0000313" key="3">
    <source>
        <dbReference type="Proteomes" id="UP001201549"/>
    </source>
</evidence>
<keyword evidence="1" id="KW-0812">Transmembrane</keyword>
<name>A0ABT2FLR6_9GAMM</name>
<dbReference type="EMBL" id="JAKOGG010000008">
    <property type="protein sequence ID" value="MCS4557279.1"/>
    <property type="molecule type" value="Genomic_DNA"/>
</dbReference>
<keyword evidence="3" id="KW-1185">Reference proteome</keyword>
<dbReference type="Proteomes" id="UP001201549">
    <property type="component" value="Unassembled WGS sequence"/>
</dbReference>
<comment type="caution">
    <text evidence="2">The sequence shown here is derived from an EMBL/GenBank/DDBJ whole genome shotgun (WGS) entry which is preliminary data.</text>
</comment>